<reference evidence="1 2" key="1">
    <citation type="journal article" date="2022" name="bioRxiv">
        <title>The genome of the oomycete Peronosclerospora sorghi, a cosmopolitan pathogen of maize and sorghum, is inflated with dispersed pseudogenes.</title>
        <authorList>
            <person name="Fletcher K."/>
            <person name="Martin F."/>
            <person name="Isakeit T."/>
            <person name="Cavanaugh K."/>
            <person name="Magill C."/>
            <person name="Michelmore R."/>
        </authorList>
    </citation>
    <scope>NUCLEOTIDE SEQUENCE [LARGE SCALE GENOMIC DNA]</scope>
    <source>
        <strain evidence="1">P6</strain>
    </source>
</reference>
<protein>
    <submittedName>
        <fullName evidence="1">Uncharacterized protein</fullName>
    </submittedName>
</protein>
<proteinExistence type="predicted"/>
<evidence type="ECO:0000313" key="1">
    <source>
        <dbReference type="EMBL" id="KAI9906837.1"/>
    </source>
</evidence>
<dbReference type="Proteomes" id="UP001163321">
    <property type="component" value="Chromosome 8"/>
</dbReference>
<accession>A0ACC0VKU0</accession>
<gene>
    <name evidence="1" type="ORF">PsorP6_002818</name>
</gene>
<comment type="caution">
    <text evidence="1">The sequence shown here is derived from an EMBL/GenBank/DDBJ whole genome shotgun (WGS) entry which is preliminary data.</text>
</comment>
<evidence type="ECO:0000313" key="2">
    <source>
        <dbReference type="Proteomes" id="UP001163321"/>
    </source>
</evidence>
<name>A0ACC0VKU0_9STRA</name>
<keyword evidence="2" id="KW-1185">Reference proteome</keyword>
<dbReference type="EMBL" id="CM047587">
    <property type="protein sequence ID" value="KAI9906837.1"/>
    <property type="molecule type" value="Genomic_DNA"/>
</dbReference>
<sequence>MRCMTIVKRLRSNVERWHLLGRYYVNKWHYDGSKLLDRVLYGQGSTENGPHVASVAFMITRSMRQQLVNSGFPPSAISKLPPATAQKIIADKIAFSQFEKLRVRQEMEHAKQALVQDEPHQRNSFLIEEKKEENKTETSSTSGALVVNHVQDQDAKEKNSSS</sequence>
<organism evidence="1 2">
    <name type="scientific">Peronosclerospora sorghi</name>
    <dbReference type="NCBI Taxonomy" id="230839"/>
    <lineage>
        <taxon>Eukaryota</taxon>
        <taxon>Sar</taxon>
        <taxon>Stramenopiles</taxon>
        <taxon>Oomycota</taxon>
        <taxon>Peronosporomycetes</taxon>
        <taxon>Peronosporales</taxon>
        <taxon>Peronosporaceae</taxon>
        <taxon>Peronosclerospora</taxon>
    </lineage>
</organism>